<dbReference type="PANTHER" id="PTHR23502">
    <property type="entry name" value="MAJOR FACILITATOR SUPERFAMILY"/>
    <property type="match status" value="1"/>
</dbReference>
<comment type="subcellular location">
    <subcellularLocation>
        <location evidence="1">Membrane</location>
        <topology evidence="1">Multi-pass membrane protein</topology>
    </subcellularLocation>
</comment>
<feature type="transmembrane region" description="Helical" evidence="7">
    <location>
        <begin position="428"/>
        <end position="452"/>
    </location>
</feature>
<dbReference type="GO" id="GO:0005886">
    <property type="term" value="C:plasma membrane"/>
    <property type="evidence" value="ECO:0007669"/>
    <property type="project" value="TreeGrafter"/>
</dbReference>
<feature type="domain" description="Major facilitator superfamily (MFS) profile" evidence="8">
    <location>
        <begin position="89"/>
        <end position="518"/>
    </location>
</feature>
<feature type="transmembrane region" description="Helical" evidence="7">
    <location>
        <begin position="491"/>
        <end position="514"/>
    </location>
</feature>
<evidence type="ECO:0000256" key="4">
    <source>
        <dbReference type="ARBA" id="ARBA00022989"/>
    </source>
</evidence>
<dbReference type="Gene3D" id="1.20.1250.20">
    <property type="entry name" value="MFS general substrate transporter like domains"/>
    <property type="match status" value="1"/>
</dbReference>
<comment type="similarity">
    <text evidence="2">Belongs to the major facilitator superfamily.</text>
</comment>
<feature type="transmembrane region" description="Helical" evidence="7">
    <location>
        <begin position="401"/>
        <end position="422"/>
    </location>
</feature>
<evidence type="ECO:0000256" key="5">
    <source>
        <dbReference type="ARBA" id="ARBA00023136"/>
    </source>
</evidence>
<feature type="transmembrane region" description="Helical" evidence="7">
    <location>
        <begin position="89"/>
        <end position="107"/>
    </location>
</feature>
<feature type="transmembrane region" description="Helical" evidence="7">
    <location>
        <begin position="459"/>
        <end position="479"/>
    </location>
</feature>
<dbReference type="PANTHER" id="PTHR23502:SF74">
    <property type="entry name" value="MAJOR FACILITATOR SUPERFAMILY (MFS) PROFILE DOMAIN-CONTAINING PROTEIN"/>
    <property type="match status" value="1"/>
</dbReference>
<feature type="region of interest" description="Disordered" evidence="6">
    <location>
        <begin position="1"/>
        <end position="63"/>
    </location>
</feature>
<gene>
    <name evidence="9 11" type="ORF">P152DRAFT_474448</name>
</gene>
<feature type="compositionally biased region" description="Basic and acidic residues" evidence="6">
    <location>
        <begin position="11"/>
        <end position="23"/>
    </location>
</feature>
<feature type="transmembrane region" description="Helical" evidence="7">
    <location>
        <begin position="157"/>
        <end position="176"/>
    </location>
</feature>
<feature type="transmembrane region" description="Helical" evidence="7">
    <location>
        <begin position="216"/>
        <end position="237"/>
    </location>
</feature>
<keyword evidence="10" id="KW-1185">Reference proteome</keyword>
<evidence type="ECO:0000256" key="1">
    <source>
        <dbReference type="ARBA" id="ARBA00004141"/>
    </source>
</evidence>
<evidence type="ECO:0000313" key="11">
    <source>
        <dbReference type="RefSeq" id="XP_033533356.1"/>
    </source>
</evidence>
<evidence type="ECO:0000313" key="10">
    <source>
        <dbReference type="Proteomes" id="UP000504638"/>
    </source>
</evidence>
<dbReference type="CDD" id="cd17323">
    <property type="entry name" value="MFS_Tpo1_MDR_like"/>
    <property type="match status" value="1"/>
</dbReference>
<sequence>MESAQPAEPRAPPHDRSGAELEISKNVPQDYTTMNGAKAFDEKHGSKEEVSNPPSAPSSSSNSVQRTIIYFEKNDPTNPYNWSTLKKSYCLLVPVSTVMNSTISSSLTAGITPSFSNYFHITEQAELVLPTSIFLVGYIVGPLLFGPLSESYGRRVVMFVAFALFTVFTLACAVAPTYASYIVFRLLAGIFASCPIAVLGGVCADIYADAVSRGRAMALFMAGTTFGPVLGPIIGGYLDPVGWRWAFWVALILAGVTTFVLAFIPETYGPLILKWKAQKLRKETGDPNILAPLELEEKSMMHIFTVVLTRPIRMICFEAIVLFSCLYLALVYAIFYIFLQSYPIIYINTYGFTMGEEGLTFLPIAIGACFACGLYLLYDGFLLRAQKQNKPWAHREEYRRLPLASIAGPFLVVAIFWVGWSARPDVHWIVPVLAGLPFGFGYLLIFMALLNYVVDAYEIFAASAMAASSTSRSMFGAVLPFATRPMYDKLGVAWACSVLGFLSLAMCVIPFVFISYGEQIRARSQFCQQLKRRKAEQEAEEQERYRVHDARQAEAGMRGIQRVKSSDAEIDTPELAV</sequence>
<feature type="region of interest" description="Disordered" evidence="6">
    <location>
        <begin position="556"/>
        <end position="577"/>
    </location>
</feature>
<reference evidence="11" key="3">
    <citation type="submission" date="2025-04" db="UniProtKB">
        <authorList>
            <consortium name="RefSeq"/>
        </authorList>
    </citation>
    <scope>IDENTIFICATION</scope>
    <source>
        <strain evidence="11">CBS 781.70</strain>
    </source>
</reference>
<feature type="compositionally biased region" description="Acidic residues" evidence="6">
    <location>
        <begin position="568"/>
        <end position="577"/>
    </location>
</feature>
<dbReference type="RefSeq" id="XP_033533356.1">
    <property type="nucleotide sequence ID" value="XM_033681322.1"/>
</dbReference>
<feature type="transmembrane region" description="Helical" evidence="7">
    <location>
        <begin position="127"/>
        <end position="145"/>
    </location>
</feature>
<dbReference type="Pfam" id="PF07690">
    <property type="entry name" value="MFS_1"/>
    <property type="match status" value="1"/>
</dbReference>
<feature type="transmembrane region" description="Helical" evidence="7">
    <location>
        <begin position="359"/>
        <end position="381"/>
    </location>
</feature>
<feature type="transmembrane region" description="Helical" evidence="7">
    <location>
        <begin position="182"/>
        <end position="204"/>
    </location>
</feature>
<evidence type="ECO:0000256" key="6">
    <source>
        <dbReference type="SAM" id="MobiDB-lite"/>
    </source>
</evidence>
<dbReference type="GO" id="GO:0022857">
    <property type="term" value="F:transmembrane transporter activity"/>
    <property type="evidence" value="ECO:0007669"/>
    <property type="project" value="InterPro"/>
</dbReference>
<dbReference type="Proteomes" id="UP000504638">
    <property type="component" value="Unplaced"/>
</dbReference>
<organism evidence="9">
    <name type="scientific">Eremomyces bilateralis CBS 781.70</name>
    <dbReference type="NCBI Taxonomy" id="1392243"/>
    <lineage>
        <taxon>Eukaryota</taxon>
        <taxon>Fungi</taxon>
        <taxon>Dikarya</taxon>
        <taxon>Ascomycota</taxon>
        <taxon>Pezizomycotina</taxon>
        <taxon>Dothideomycetes</taxon>
        <taxon>Dothideomycetes incertae sedis</taxon>
        <taxon>Eremomycetales</taxon>
        <taxon>Eremomycetaceae</taxon>
        <taxon>Eremomyces</taxon>
    </lineage>
</organism>
<accession>A0A6G1G0T7</accession>
<dbReference type="FunFam" id="1.20.1250.20:FF:000082">
    <property type="entry name" value="MFS multidrug transporter, putative"/>
    <property type="match status" value="1"/>
</dbReference>
<evidence type="ECO:0000259" key="8">
    <source>
        <dbReference type="PROSITE" id="PS50850"/>
    </source>
</evidence>
<evidence type="ECO:0000256" key="3">
    <source>
        <dbReference type="ARBA" id="ARBA00022692"/>
    </source>
</evidence>
<dbReference type="InterPro" id="IPR020846">
    <property type="entry name" value="MFS_dom"/>
</dbReference>
<dbReference type="PROSITE" id="PS50850">
    <property type="entry name" value="MFS"/>
    <property type="match status" value="1"/>
</dbReference>
<feature type="transmembrane region" description="Helical" evidence="7">
    <location>
        <begin position="243"/>
        <end position="264"/>
    </location>
</feature>
<dbReference type="SUPFAM" id="SSF103473">
    <property type="entry name" value="MFS general substrate transporter"/>
    <property type="match status" value="1"/>
</dbReference>
<feature type="transmembrane region" description="Helical" evidence="7">
    <location>
        <begin position="319"/>
        <end position="339"/>
    </location>
</feature>
<feature type="compositionally biased region" description="Low complexity" evidence="6">
    <location>
        <begin position="51"/>
        <end position="63"/>
    </location>
</feature>
<feature type="compositionally biased region" description="Polar residues" evidence="6">
    <location>
        <begin position="26"/>
        <end position="35"/>
    </location>
</feature>
<evidence type="ECO:0000313" key="9">
    <source>
        <dbReference type="EMBL" id="KAF1811725.1"/>
    </source>
</evidence>
<dbReference type="AlphaFoldDB" id="A0A6G1G0T7"/>
<proteinExistence type="inferred from homology"/>
<keyword evidence="5 7" id="KW-0472">Membrane</keyword>
<evidence type="ECO:0000256" key="7">
    <source>
        <dbReference type="SAM" id="Phobius"/>
    </source>
</evidence>
<keyword evidence="3 7" id="KW-0812">Transmembrane</keyword>
<reference evidence="9 11" key="1">
    <citation type="submission" date="2020-01" db="EMBL/GenBank/DDBJ databases">
        <authorList>
            <consortium name="DOE Joint Genome Institute"/>
            <person name="Haridas S."/>
            <person name="Albert R."/>
            <person name="Binder M."/>
            <person name="Bloem J."/>
            <person name="Labutti K."/>
            <person name="Salamov A."/>
            <person name="Andreopoulos B."/>
            <person name="Baker S.E."/>
            <person name="Barry K."/>
            <person name="Bills G."/>
            <person name="Bluhm B.H."/>
            <person name="Cannon C."/>
            <person name="Castanera R."/>
            <person name="Culley D.E."/>
            <person name="Daum C."/>
            <person name="Ezra D."/>
            <person name="Gonzalez J.B."/>
            <person name="Henrissat B."/>
            <person name="Kuo A."/>
            <person name="Liang C."/>
            <person name="Lipzen A."/>
            <person name="Lutzoni F."/>
            <person name="Magnuson J."/>
            <person name="Mondo S."/>
            <person name="Nolan M."/>
            <person name="Ohm R."/>
            <person name="Pangilinan J."/>
            <person name="Park H.-J."/>
            <person name="Ramirez L."/>
            <person name="Alfaro M."/>
            <person name="Sun H."/>
            <person name="Tritt A."/>
            <person name="Yoshinaga Y."/>
            <person name="Zwiers L.-H."/>
            <person name="Turgeon B.G."/>
            <person name="Goodwin S.B."/>
            <person name="Spatafora J.W."/>
            <person name="Crous P.W."/>
            <person name="Grigoriev I.V."/>
        </authorList>
    </citation>
    <scope>NUCLEOTIDE SEQUENCE</scope>
    <source>
        <strain evidence="9 11">CBS 781.70</strain>
    </source>
</reference>
<dbReference type="InterPro" id="IPR011701">
    <property type="entry name" value="MFS"/>
</dbReference>
<reference evidence="11" key="2">
    <citation type="submission" date="2020-04" db="EMBL/GenBank/DDBJ databases">
        <authorList>
            <consortium name="NCBI Genome Project"/>
        </authorList>
    </citation>
    <scope>NUCLEOTIDE SEQUENCE</scope>
    <source>
        <strain evidence="11">CBS 781.70</strain>
    </source>
</reference>
<evidence type="ECO:0000256" key="2">
    <source>
        <dbReference type="ARBA" id="ARBA00008335"/>
    </source>
</evidence>
<name>A0A6G1G0T7_9PEZI</name>
<dbReference type="GeneID" id="54421892"/>
<dbReference type="InterPro" id="IPR036259">
    <property type="entry name" value="MFS_trans_sf"/>
</dbReference>
<feature type="compositionally biased region" description="Basic and acidic residues" evidence="6">
    <location>
        <begin position="39"/>
        <end position="50"/>
    </location>
</feature>
<dbReference type="EMBL" id="ML975160">
    <property type="protein sequence ID" value="KAF1811725.1"/>
    <property type="molecule type" value="Genomic_DNA"/>
</dbReference>
<keyword evidence="4 7" id="KW-1133">Transmembrane helix</keyword>
<dbReference type="OrthoDB" id="5141738at2759"/>
<protein>
    <submittedName>
        <fullName evidence="9 11">MFS general substrate transporter</fullName>
    </submittedName>
</protein>